<reference evidence="2" key="1">
    <citation type="journal article" date="2007" name="PLoS ONE">
        <title>The first genome sequence of an elite grapevine cultivar (Pinot noir Vitis vinifera L.): coping with a highly heterozygous genome.</title>
        <authorList>
            <person name="Velasco R."/>
            <person name="Zharkikh A."/>
            <person name="Troggio M."/>
            <person name="Cartwright D.A."/>
            <person name="Cestaro A."/>
            <person name="Pruss D."/>
            <person name="Pindo M."/>
            <person name="FitzGerald L.M."/>
            <person name="Vezzulli S."/>
            <person name="Reid J."/>
            <person name="Malacarne G."/>
            <person name="Iliev D."/>
            <person name="Coppola G."/>
            <person name="Wardell B."/>
            <person name="Micheletti D."/>
            <person name="Macalma T."/>
            <person name="Facci M."/>
            <person name="Mitchell J.T."/>
            <person name="Perazzolli M."/>
            <person name="Eldredge G."/>
            <person name="Gatto P."/>
            <person name="Oyzerski R."/>
            <person name="Moretto M."/>
            <person name="Gutin N."/>
            <person name="Stefanini M."/>
            <person name="Chen Y."/>
            <person name="Segala C."/>
            <person name="Davenport C."/>
            <person name="Dematte L."/>
            <person name="Mraz A."/>
            <person name="Battilana J."/>
            <person name="Stormo K."/>
            <person name="Costa F."/>
            <person name="Tao Q."/>
            <person name="Si-Ammour A."/>
            <person name="Harkins T."/>
            <person name="Lackey A."/>
            <person name="Perbost C."/>
            <person name="Taillon B."/>
            <person name="Stella A."/>
            <person name="Solovyev V."/>
            <person name="Fawcett J.A."/>
            <person name="Sterck L."/>
            <person name="Vandepoele K."/>
            <person name="Grando S.M."/>
            <person name="Toppo S."/>
            <person name="Moser C."/>
            <person name="Lanchbury J."/>
            <person name="Bogden R."/>
            <person name="Skolnick M."/>
            <person name="Sgaramella V."/>
            <person name="Bhatnagar S.K."/>
            <person name="Fontana P."/>
            <person name="Gutin A."/>
            <person name="Van de Peer Y."/>
            <person name="Salamini F."/>
            <person name="Viola R."/>
        </authorList>
    </citation>
    <scope>NUCLEOTIDE SEQUENCE</scope>
</reference>
<proteinExistence type="predicted"/>
<feature type="region of interest" description="Disordered" evidence="1">
    <location>
        <begin position="84"/>
        <end position="139"/>
    </location>
</feature>
<feature type="compositionally biased region" description="Basic and acidic residues" evidence="1">
    <location>
        <begin position="84"/>
        <end position="105"/>
    </location>
</feature>
<accession>A5AW81</accession>
<dbReference type="EMBL" id="AM437845">
    <property type="protein sequence ID" value="CAN80499.1"/>
    <property type="molecule type" value="Genomic_DNA"/>
</dbReference>
<organism evidence="2">
    <name type="scientific">Vitis vinifera</name>
    <name type="common">Grape</name>
    <dbReference type="NCBI Taxonomy" id="29760"/>
    <lineage>
        <taxon>Eukaryota</taxon>
        <taxon>Viridiplantae</taxon>
        <taxon>Streptophyta</taxon>
        <taxon>Embryophyta</taxon>
        <taxon>Tracheophyta</taxon>
        <taxon>Spermatophyta</taxon>
        <taxon>Magnoliopsida</taxon>
        <taxon>eudicotyledons</taxon>
        <taxon>Gunneridae</taxon>
        <taxon>Pentapetalae</taxon>
        <taxon>rosids</taxon>
        <taxon>Vitales</taxon>
        <taxon>Vitaceae</taxon>
        <taxon>Viteae</taxon>
        <taxon>Vitis</taxon>
    </lineage>
</organism>
<feature type="compositionally biased region" description="Polar residues" evidence="1">
    <location>
        <begin position="1"/>
        <end position="10"/>
    </location>
</feature>
<evidence type="ECO:0000256" key="1">
    <source>
        <dbReference type="SAM" id="MobiDB-lite"/>
    </source>
</evidence>
<protein>
    <submittedName>
        <fullName evidence="2">Uncharacterized protein</fullName>
    </submittedName>
</protein>
<feature type="region of interest" description="Disordered" evidence="1">
    <location>
        <begin position="1"/>
        <end position="22"/>
    </location>
</feature>
<evidence type="ECO:0000313" key="2">
    <source>
        <dbReference type="EMBL" id="CAN80499.1"/>
    </source>
</evidence>
<name>A5AW81_VITVI</name>
<dbReference type="AlphaFoldDB" id="A5AW81"/>
<gene>
    <name evidence="2" type="ORF">VITISV_026398</name>
</gene>
<sequence length="170" mass="19453">MDVSLESKSLPSVGYSRKSYLQTTSQKLAEEISGSFRRKPRHCILRERNSPGKRYRRIRICLTGEVETSSSPIRRQAPDVKYPEKVERQPNRIPDVERRKGDRLRVQGVGTPPPDDMERASLSGATPSGFPKRTRDALPYPDSLREKHKALVNITPRMITYPIRICCPDH</sequence>